<dbReference type="Pfam" id="PF00795">
    <property type="entry name" value="CN_hydrolase"/>
    <property type="match status" value="1"/>
</dbReference>
<dbReference type="Pfam" id="PF20154">
    <property type="entry name" value="LNT_N"/>
    <property type="match status" value="1"/>
</dbReference>
<feature type="transmembrane region" description="Helical" evidence="9">
    <location>
        <begin position="9"/>
        <end position="28"/>
    </location>
</feature>
<dbReference type="CDD" id="cd07571">
    <property type="entry name" value="ALP_N-acyl_transferase"/>
    <property type="match status" value="1"/>
</dbReference>
<evidence type="ECO:0000256" key="7">
    <source>
        <dbReference type="ARBA" id="ARBA00023136"/>
    </source>
</evidence>
<dbReference type="GO" id="GO:0016410">
    <property type="term" value="F:N-acyltransferase activity"/>
    <property type="evidence" value="ECO:0007669"/>
    <property type="project" value="UniProtKB-UniRule"/>
</dbReference>
<dbReference type="AlphaFoldDB" id="A0A1X7EWC0"/>
<keyword evidence="12" id="KW-1185">Reference proteome</keyword>
<comment type="pathway">
    <text evidence="9">Protein modification; lipoprotein biosynthesis (N-acyl transfer).</text>
</comment>
<dbReference type="EC" id="2.3.1.269" evidence="9"/>
<dbReference type="NCBIfam" id="TIGR00546">
    <property type="entry name" value="lnt"/>
    <property type="match status" value="1"/>
</dbReference>
<comment type="function">
    <text evidence="9">Catalyzes the phospholipid dependent N-acylation of the N-terminal cysteine of apolipoprotein, the last step in lipoprotein maturation.</text>
</comment>
<feature type="transmembrane region" description="Helical" evidence="9">
    <location>
        <begin position="101"/>
        <end position="124"/>
    </location>
</feature>
<feature type="transmembrane region" description="Helical" evidence="9">
    <location>
        <begin position="171"/>
        <end position="194"/>
    </location>
</feature>
<protein>
    <recommendedName>
        <fullName evidence="9">Apolipoprotein N-acyltransferase</fullName>
        <shortName evidence="9">ALP N-acyltransferase</shortName>
        <ecNumber evidence="9">2.3.1.269</ecNumber>
    </recommendedName>
</protein>
<evidence type="ECO:0000256" key="9">
    <source>
        <dbReference type="HAMAP-Rule" id="MF_01148"/>
    </source>
</evidence>
<dbReference type="STRING" id="464029.SAMN02982989_1874"/>
<dbReference type="InterPro" id="IPR036526">
    <property type="entry name" value="C-N_Hydrolase_sf"/>
</dbReference>
<evidence type="ECO:0000256" key="3">
    <source>
        <dbReference type="ARBA" id="ARBA00022475"/>
    </source>
</evidence>
<dbReference type="InterPro" id="IPR045378">
    <property type="entry name" value="LNT_N"/>
</dbReference>
<dbReference type="HAMAP" id="MF_01148">
    <property type="entry name" value="Lnt"/>
    <property type="match status" value="1"/>
</dbReference>
<dbReference type="OrthoDB" id="9804277at2"/>
<dbReference type="GO" id="GO:0005886">
    <property type="term" value="C:plasma membrane"/>
    <property type="evidence" value="ECO:0007669"/>
    <property type="project" value="UniProtKB-SubCell"/>
</dbReference>
<dbReference type="SUPFAM" id="SSF56317">
    <property type="entry name" value="Carbon-nitrogen hydrolase"/>
    <property type="match status" value="1"/>
</dbReference>
<keyword evidence="7 9" id="KW-0472">Membrane</keyword>
<feature type="transmembrane region" description="Helical" evidence="9">
    <location>
        <begin position="71"/>
        <end position="89"/>
    </location>
</feature>
<feature type="transmembrane region" description="Helical" evidence="9">
    <location>
        <begin position="206"/>
        <end position="224"/>
    </location>
</feature>
<evidence type="ECO:0000256" key="1">
    <source>
        <dbReference type="ARBA" id="ARBA00004651"/>
    </source>
</evidence>
<gene>
    <name evidence="9" type="primary">lnt</name>
    <name evidence="11" type="ORF">SAMN02982989_1874</name>
</gene>
<dbReference type="InterPro" id="IPR003010">
    <property type="entry name" value="C-N_Hydrolase"/>
</dbReference>
<dbReference type="Proteomes" id="UP000192903">
    <property type="component" value="Unassembled WGS sequence"/>
</dbReference>
<evidence type="ECO:0000256" key="8">
    <source>
        <dbReference type="ARBA" id="ARBA00023315"/>
    </source>
</evidence>
<evidence type="ECO:0000256" key="4">
    <source>
        <dbReference type="ARBA" id="ARBA00022679"/>
    </source>
</evidence>
<dbReference type="InterPro" id="IPR004563">
    <property type="entry name" value="Apolipo_AcylTrfase"/>
</dbReference>
<dbReference type="PANTHER" id="PTHR38686">
    <property type="entry name" value="APOLIPOPROTEIN N-ACYLTRANSFERASE"/>
    <property type="match status" value="1"/>
</dbReference>
<reference evidence="12" key="1">
    <citation type="submission" date="2017-04" db="EMBL/GenBank/DDBJ databases">
        <authorList>
            <person name="Varghese N."/>
            <person name="Submissions S."/>
        </authorList>
    </citation>
    <scope>NUCLEOTIDE SEQUENCE [LARGE SCALE GENOMIC DNA]</scope>
    <source>
        <strain evidence="12">B4P</strain>
    </source>
</reference>
<evidence type="ECO:0000256" key="6">
    <source>
        <dbReference type="ARBA" id="ARBA00022989"/>
    </source>
</evidence>
<feature type="transmembrane region" description="Helical" evidence="9">
    <location>
        <begin position="34"/>
        <end position="51"/>
    </location>
</feature>
<evidence type="ECO:0000259" key="10">
    <source>
        <dbReference type="PROSITE" id="PS50263"/>
    </source>
</evidence>
<name>A0A1X7EWC0_9HYPH</name>
<feature type="transmembrane region" description="Helical" evidence="9">
    <location>
        <begin position="509"/>
        <end position="528"/>
    </location>
</feature>
<proteinExistence type="inferred from homology"/>
<comment type="similarity">
    <text evidence="2 9">Belongs to the CN hydrolase family. Apolipoprotein N-acyltransferase subfamily.</text>
</comment>
<dbReference type="GO" id="GO:0042158">
    <property type="term" value="P:lipoprotein biosynthetic process"/>
    <property type="evidence" value="ECO:0007669"/>
    <property type="project" value="UniProtKB-UniRule"/>
</dbReference>
<keyword evidence="11" id="KW-0449">Lipoprotein</keyword>
<evidence type="ECO:0000256" key="5">
    <source>
        <dbReference type="ARBA" id="ARBA00022692"/>
    </source>
</evidence>
<dbReference type="RefSeq" id="WP_085422137.1">
    <property type="nucleotide sequence ID" value="NZ_FXAF01000006.1"/>
</dbReference>
<feature type="domain" description="CN hydrolase" evidence="10">
    <location>
        <begin position="246"/>
        <end position="495"/>
    </location>
</feature>
<dbReference type="Gene3D" id="3.60.110.10">
    <property type="entry name" value="Carbon-nitrogen hydrolase"/>
    <property type="match status" value="1"/>
</dbReference>
<dbReference type="UniPathway" id="UPA00666"/>
<keyword evidence="6 9" id="KW-1133">Transmembrane helix</keyword>
<sequence>MERLAGRIMLLWGFPRAVIAFLAGAVGALALPPFGFFAAFFISFTLLVWLMDGSTGNPDGGIWARFRSAFWLGWVFGFGYFVAGLWWLGNALLVEADEFAWALPLAVLGLPAYLALFYGLATALARILWSDGFGRIAALAFGFGIAEWLRGFVATGFPWNAIGYGAMPMPLMMQSAAMLGIFGVTVLSVFVFSAPALIGTKKGMRTGLTLAALLFCAHLGYGAYRLHAADAVPAAPAEGGTTVRIVQPVIDQARKLDDAERAAIFEEHLALSALPPENGGKRPDIVVWPETSVPFIITQNPDALTRIAEVLQDGQVLVTGAVRSEDAGAGFAPRFYNSIYVIDSEGQIVSASDKVHLVPFGEYVPYEDLLRSLGISDAIAMPGGFTAAPARAMLTLPGGRTFYPLICYEAIFPDEIGDDVERTSALLNVTNDGWFGATPGPYQHFQQARIRAVENGLPLIRGANTGISAVVDPYGRLIRGLGYNQKGVMDATIAGGAVPHWSRSTREGYFWLVLLSMLLIAAVSRVGFNFRTN</sequence>
<comment type="subcellular location">
    <subcellularLocation>
        <location evidence="1 9">Cell membrane</location>
        <topology evidence="1 9">Multi-pass membrane protein</topology>
    </subcellularLocation>
</comment>
<dbReference type="PANTHER" id="PTHR38686:SF1">
    <property type="entry name" value="APOLIPOPROTEIN N-ACYLTRANSFERASE"/>
    <property type="match status" value="1"/>
</dbReference>
<feature type="transmembrane region" description="Helical" evidence="9">
    <location>
        <begin position="136"/>
        <end position="159"/>
    </location>
</feature>
<evidence type="ECO:0000256" key="2">
    <source>
        <dbReference type="ARBA" id="ARBA00010065"/>
    </source>
</evidence>
<organism evidence="11 12">
    <name type="scientific">Xaviernesmea oryzae</name>
    <dbReference type="NCBI Taxonomy" id="464029"/>
    <lineage>
        <taxon>Bacteria</taxon>
        <taxon>Pseudomonadati</taxon>
        <taxon>Pseudomonadota</taxon>
        <taxon>Alphaproteobacteria</taxon>
        <taxon>Hyphomicrobiales</taxon>
        <taxon>Rhizobiaceae</taxon>
        <taxon>Rhizobium/Agrobacterium group</taxon>
        <taxon>Xaviernesmea</taxon>
    </lineage>
</organism>
<accession>A0A1X7EWC0</accession>
<keyword evidence="8 9" id="KW-0012">Acyltransferase</keyword>
<evidence type="ECO:0000313" key="12">
    <source>
        <dbReference type="Proteomes" id="UP000192903"/>
    </source>
</evidence>
<keyword evidence="5 9" id="KW-0812">Transmembrane</keyword>
<evidence type="ECO:0000313" key="11">
    <source>
        <dbReference type="EMBL" id="SMF40891.1"/>
    </source>
</evidence>
<keyword evidence="4 9" id="KW-0808">Transferase</keyword>
<keyword evidence="3 9" id="KW-1003">Cell membrane</keyword>
<comment type="catalytic activity">
    <reaction evidence="9">
        <text>N-terminal S-1,2-diacyl-sn-glyceryl-L-cysteinyl-[lipoprotein] + a glycerophospholipid = N-acyl-S-1,2-diacyl-sn-glyceryl-L-cysteinyl-[lipoprotein] + a 2-acyl-sn-glycero-3-phospholipid + H(+)</text>
        <dbReference type="Rhea" id="RHEA:48228"/>
        <dbReference type="Rhea" id="RHEA-COMP:14681"/>
        <dbReference type="Rhea" id="RHEA-COMP:14684"/>
        <dbReference type="ChEBI" id="CHEBI:15378"/>
        <dbReference type="ChEBI" id="CHEBI:136912"/>
        <dbReference type="ChEBI" id="CHEBI:140656"/>
        <dbReference type="ChEBI" id="CHEBI:140657"/>
        <dbReference type="ChEBI" id="CHEBI:140660"/>
        <dbReference type="EC" id="2.3.1.269"/>
    </reaction>
</comment>
<dbReference type="PROSITE" id="PS50263">
    <property type="entry name" value="CN_HYDROLASE"/>
    <property type="match status" value="1"/>
</dbReference>
<dbReference type="EMBL" id="FXAF01000006">
    <property type="protein sequence ID" value="SMF40891.1"/>
    <property type="molecule type" value="Genomic_DNA"/>
</dbReference>